<feature type="domain" description="DUF4982" evidence="8">
    <location>
        <begin position="638"/>
        <end position="696"/>
    </location>
</feature>
<evidence type="ECO:0000259" key="5">
    <source>
        <dbReference type="Pfam" id="PF00703"/>
    </source>
</evidence>
<accession>A0A3S3YVW0</accession>
<dbReference type="RefSeq" id="WP_128536219.1">
    <property type="nucleotide sequence ID" value="NZ_SBIW01000028.1"/>
</dbReference>
<dbReference type="Pfam" id="PF02837">
    <property type="entry name" value="Glyco_hydro_2_N"/>
    <property type="match status" value="1"/>
</dbReference>
<dbReference type="Pfam" id="PF16355">
    <property type="entry name" value="DUF4982"/>
    <property type="match status" value="1"/>
</dbReference>
<keyword evidence="4" id="KW-0732">Signal</keyword>
<evidence type="ECO:0000313" key="10">
    <source>
        <dbReference type="EMBL" id="RWY47237.1"/>
    </source>
</evidence>
<evidence type="ECO:0000256" key="3">
    <source>
        <dbReference type="ARBA" id="ARBA00023295"/>
    </source>
</evidence>
<dbReference type="InterPro" id="IPR023232">
    <property type="entry name" value="Glyco_hydro_2_AS"/>
</dbReference>
<evidence type="ECO:0000313" key="11">
    <source>
        <dbReference type="Proteomes" id="UP000286701"/>
    </source>
</evidence>
<evidence type="ECO:0000256" key="4">
    <source>
        <dbReference type="SAM" id="SignalP"/>
    </source>
</evidence>
<dbReference type="SUPFAM" id="SSF49303">
    <property type="entry name" value="beta-Galactosidase/glucuronidase domain"/>
    <property type="match status" value="1"/>
</dbReference>
<dbReference type="Gene3D" id="2.60.120.260">
    <property type="entry name" value="Galactose-binding domain-like"/>
    <property type="match status" value="1"/>
</dbReference>
<dbReference type="InterPro" id="IPR048229">
    <property type="entry name" value="GalB-like"/>
</dbReference>
<dbReference type="InterPro" id="IPR006102">
    <property type="entry name" value="Ig-like_GH2"/>
</dbReference>
<dbReference type="EMBL" id="SBIW01000028">
    <property type="protein sequence ID" value="RWY47237.1"/>
    <property type="molecule type" value="Genomic_DNA"/>
</dbReference>
<dbReference type="InterPro" id="IPR013783">
    <property type="entry name" value="Ig-like_fold"/>
</dbReference>
<dbReference type="Pfam" id="PF18565">
    <property type="entry name" value="Glyco_hydro2_C5"/>
    <property type="match status" value="1"/>
</dbReference>
<dbReference type="AlphaFoldDB" id="A0A3S3YVW0"/>
<evidence type="ECO:0000256" key="2">
    <source>
        <dbReference type="ARBA" id="ARBA00022801"/>
    </source>
</evidence>
<dbReference type="OrthoDB" id="9801077at2"/>
<dbReference type="PANTHER" id="PTHR42732">
    <property type="entry name" value="BETA-GALACTOSIDASE"/>
    <property type="match status" value="1"/>
</dbReference>
<dbReference type="Pfam" id="PF00703">
    <property type="entry name" value="Glyco_hydro_2"/>
    <property type="match status" value="1"/>
</dbReference>
<evidence type="ECO:0000259" key="8">
    <source>
        <dbReference type="Pfam" id="PF16355"/>
    </source>
</evidence>
<dbReference type="Gene3D" id="3.20.20.80">
    <property type="entry name" value="Glycosidases"/>
    <property type="match status" value="1"/>
</dbReference>
<dbReference type="InterPro" id="IPR036156">
    <property type="entry name" value="Beta-gal/glucu_dom_sf"/>
</dbReference>
<reference evidence="10 11" key="1">
    <citation type="submission" date="2019-01" db="EMBL/GenBank/DDBJ databases">
        <title>Mucilaginibacter antarcticum sp. nov., isolated from antarctic soil.</title>
        <authorList>
            <person name="Yan Y.-Q."/>
            <person name="Du Z.-J."/>
        </authorList>
    </citation>
    <scope>NUCLEOTIDE SEQUENCE [LARGE SCALE GENOMIC DNA]</scope>
    <source>
        <strain evidence="10 11">F01003</strain>
    </source>
</reference>
<dbReference type="SUPFAM" id="SSF49373">
    <property type="entry name" value="Invasin/intimin cell-adhesion fragments"/>
    <property type="match status" value="1"/>
</dbReference>
<keyword evidence="11" id="KW-1185">Reference proteome</keyword>
<evidence type="ECO:0000256" key="1">
    <source>
        <dbReference type="ARBA" id="ARBA00007401"/>
    </source>
</evidence>
<dbReference type="SUPFAM" id="SSF51445">
    <property type="entry name" value="(Trans)glycosidases"/>
    <property type="match status" value="1"/>
</dbReference>
<dbReference type="Gene3D" id="2.60.40.10">
    <property type="entry name" value="Immunoglobulins"/>
    <property type="match status" value="3"/>
</dbReference>
<name>A0A3S3YVW0_9SPHI</name>
<proteinExistence type="inferred from homology"/>
<feature type="domain" description="Glycosyl hydrolases family 2 sugar binding" evidence="7">
    <location>
        <begin position="94"/>
        <end position="188"/>
    </location>
</feature>
<dbReference type="InterPro" id="IPR006104">
    <property type="entry name" value="Glyco_hydro_2_N"/>
</dbReference>
<feature type="domain" description="Glycoside hydrolase family 2 catalytic" evidence="6">
    <location>
        <begin position="311"/>
        <end position="477"/>
    </location>
</feature>
<dbReference type="PRINTS" id="PR00132">
    <property type="entry name" value="GLHYDRLASE2"/>
</dbReference>
<dbReference type="PANTHER" id="PTHR42732:SF1">
    <property type="entry name" value="BETA-MANNOSIDASE"/>
    <property type="match status" value="1"/>
</dbReference>
<dbReference type="InterPro" id="IPR051913">
    <property type="entry name" value="GH2_Domain-Containing"/>
</dbReference>
<feature type="signal peptide" evidence="4">
    <location>
        <begin position="1"/>
        <end position="30"/>
    </location>
</feature>
<feature type="domain" description="Glycoside hydrolase family 2" evidence="9">
    <location>
        <begin position="710"/>
        <end position="811"/>
    </location>
</feature>
<gene>
    <name evidence="10" type="ORF">EPL05_22390</name>
</gene>
<dbReference type="InterPro" id="IPR008979">
    <property type="entry name" value="Galactose-bd-like_sf"/>
</dbReference>
<feature type="domain" description="Glycoside hydrolase family 2 immunoglobulin-like beta-sandwich" evidence="5">
    <location>
        <begin position="199"/>
        <end position="304"/>
    </location>
</feature>
<comment type="similarity">
    <text evidence="1">Belongs to the glycosyl hydrolase 2 family.</text>
</comment>
<dbReference type="InterPro" id="IPR032311">
    <property type="entry name" value="DUF4982"/>
</dbReference>
<dbReference type="Proteomes" id="UP000286701">
    <property type="component" value="Unassembled WGS sequence"/>
</dbReference>
<evidence type="ECO:0000259" key="6">
    <source>
        <dbReference type="Pfam" id="PF02836"/>
    </source>
</evidence>
<dbReference type="Pfam" id="PF02836">
    <property type="entry name" value="Glyco_hydro_2_C"/>
    <property type="match status" value="1"/>
</dbReference>
<dbReference type="InterPro" id="IPR006101">
    <property type="entry name" value="Glyco_hydro_2"/>
</dbReference>
<organism evidence="10 11">
    <name type="scientific">Mucilaginibacter gilvus</name>
    <dbReference type="NCBI Taxonomy" id="2305909"/>
    <lineage>
        <taxon>Bacteria</taxon>
        <taxon>Pseudomonadati</taxon>
        <taxon>Bacteroidota</taxon>
        <taxon>Sphingobacteriia</taxon>
        <taxon>Sphingobacteriales</taxon>
        <taxon>Sphingobacteriaceae</taxon>
        <taxon>Mucilaginibacter</taxon>
    </lineage>
</organism>
<feature type="chain" id="PRO_5018679232" evidence="4">
    <location>
        <begin position="31"/>
        <end position="816"/>
    </location>
</feature>
<dbReference type="NCBIfam" id="NF041463">
    <property type="entry name" value="GalB"/>
    <property type="match status" value="1"/>
</dbReference>
<keyword evidence="2 10" id="KW-0378">Hydrolase</keyword>
<evidence type="ECO:0000259" key="7">
    <source>
        <dbReference type="Pfam" id="PF02837"/>
    </source>
</evidence>
<dbReference type="InterPro" id="IPR006103">
    <property type="entry name" value="Glyco_hydro_2_cat"/>
</dbReference>
<dbReference type="SUPFAM" id="SSF49785">
    <property type="entry name" value="Galactose-binding domain-like"/>
    <property type="match status" value="1"/>
</dbReference>
<dbReference type="InterPro" id="IPR017853">
    <property type="entry name" value="GH"/>
</dbReference>
<keyword evidence="3" id="KW-0326">Glycosidase</keyword>
<dbReference type="InterPro" id="IPR040605">
    <property type="entry name" value="Glyco_hydro2_dom5"/>
</dbReference>
<dbReference type="GO" id="GO:0004553">
    <property type="term" value="F:hydrolase activity, hydrolyzing O-glycosyl compounds"/>
    <property type="evidence" value="ECO:0007669"/>
    <property type="project" value="InterPro"/>
</dbReference>
<dbReference type="InterPro" id="IPR008964">
    <property type="entry name" value="Invasin/intimin_cell_adhesion"/>
</dbReference>
<dbReference type="PROSITE" id="PS00608">
    <property type="entry name" value="GLYCOSYL_HYDROL_F2_2"/>
    <property type="match status" value="1"/>
</dbReference>
<protein>
    <submittedName>
        <fullName evidence="10">Glycoside hydrolase family 2 protein</fullName>
    </submittedName>
</protein>
<comment type="caution">
    <text evidence="10">The sequence shown here is derived from an EMBL/GenBank/DDBJ whole genome shotgun (WGS) entry which is preliminary data.</text>
</comment>
<dbReference type="GO" id="GO:0005975">
    <property type="term" value="P:carbohydrate metabolic process"/>
    <property type="evidence" value="ECO:0007669"/>
    <property type="project" value="InterPro"/>
</dbReference>
<sequence length="816" mass="90978">MLNVNYSFANTCRVFVLLLLCLGFTRAADAQTGRTVADFDKGWKFHLGDVKGADKASAPDKNWRNLNLPHDWSIEGTFSKDNPASPEGGALPGGIGWYRKTFTVPLASKGKQVYIDFDGVYQHSDVWVNGHHLGFRPNGYISFRYELTKYLNFGGVNVIAVKVNNSEQPNSRWYSGSGIYRNVWLVTTNQIAIDHWGTYVTTPAVSANSATIALQVKVKHNLANFKPYTIQVRVLDAANKVVAIGGSIPSYPQLADSVATLNNSFKVKNPHLWSIESPYLYKVVTTILVDKVIVDTYTTPLGIRSFEFDADKGFILNGKPLKILGVCDHHDLGSLGSAINTRALERQLQILKGMGVNGIRTSHNPPAPELLDLCDKMGFIVMDEAFDMWKMKKTKYDYHLFWDEWHKRDLQDQILRDRNHPSVFIWSIGNEIGEQYSRTDTTGRVIARELAGIVRSLDNRPITAANNDPEPGSNIIASGALDLIGYNYHHQDYDSFHKRYPGKKFISTESTSALETRGSYDMPSDSIRRWPIAWDKPFTTGNPDNSVSAYDNVSAPWGSTHEETWKVVKKNPMLSGMFIWTGFDYLGEPTPYSWPSRSSYFGVIDLAGFPKDVYYMYQSEWTNKTVLHIFPHWNWEAGKTVDVWAYYNNADEVELYLNGKSVGIKKKTGDDLHVMWRLKYEPGTLKAVSRKNGKVVLTKVINTAGAPAKIELTADRSNIKADGKDLSFITVRILDKAGNVVPNADNLVKFKIAGPASIASVDNGDPVSHDPFKADYRKAFHGLALAIVQGKETAGSVTFTATSEGLAPATVVIKTK</sequence>
<evidence type="ECO:0000259" key="9">
    <source>
        <dbReference type="Pfam" id="PF18565"/>
    </source>
</evidence>